<feature type="region of interest" description="Disordered" evidence="1">
    <location>
        <begin position="1"/>
        <end position="59"/>
    </location>
</feature>
<dbReference type="AlphaFoldDB" id="J3PCA4"/>
<dbReference type="RefSeq" id="XP_009227271.1">
    <property type="nucleotide sequence ID" value="XM_009229007.1"/>
</dbReference>
<dbReference type="GeneID" id="20351585"/>
<sequence length="214" mass="22877">MQQQQTATSQPSAWTGSSNRRARKGKQAGWADRVQRPVLGKKAVKRSGPGPLLAAEAGRGTRSALIRHAKQRYVVVVVVVVVVGVQPRLATGNCPRPGAPRLPGASLKLLFAHPFCPFVGRIALSTSKGSGVLFPTHPSRPTPGLEWIVGAEDNQTRHGNGEQFLTRSDSQSVPDASKHRIGGTMRSLAALAVAGWGGPDVFQIDKGDRRFRDP</sequence>
<dbReference type="HOGENOM" id="CLU_1288977_0_0_1"/>
<evidence type="ECO:0000313" key="3">
    <source>
        <dbReference type="EnsemblFungi" id="EJT71874"/>
    </source>
</evidence>
<evidence type="ECO:0000256" key="1">
    <source>
        <dbReference type="SAM" id="MobiDB-lite"/>
    </source>
</evidence>
<dbReference type="Proteomes" id="UP000006039">
    <property type="component" value="Unassembled WGS sequence"/>
</dbReference>
<reference evidence="2" key="3">
    <citation type="submission" date="2010-09" db="EMBL/GenBank/DDBJ databases">
        <title>Annotation of Gaeumannomyces graminis var. tritici R3-111a-1.</title>
        <authorList>
            <consortium name="The Broad Institute Genome Sequencing Platform"/>
            <person name="Ma L.-J."/>
            <person name="Dead R."/>
            <person name="Young S.K."/>
            <person name="Zeng Q."/>
            <person name="Gargeya S."/>
            <person name="Fitzgerald M."/>
            <person name="Haas B."/>
            <person name="Abouelleil A."/>
            <person name="Alvarado L."/>
            <person name="Arachchi H.M."/>
            <person name="Berlin A."/>
            <person name="Brown A."/>
            <person name="Chapman S.B."/>
            <person name="Chen Z."/>
            <person name="Dunbar C."/>
            <person name="Freedman E."/>
            <person name="Gearin G."/>
            <person name="Gellesch M."/>
            <person name="Goldberg J."/>
            <person name="Griggs A."/>
            <person name="Gujja S."/>
            <person name="Heiman D."/>
            <person name="Howarth C."/>
            <person name="Larson L."/>
            <person name="Lui A."/>
            <person name="MacDonald P.J.P."/>
            <person name="Mehta T."/>
            <person name="Montmayeur A."/>
            <person name="Murphy C."/>
            <person name="Neiman D."/>
            <person name="Pearson M."/>
            <person name="Priest M."/>
            <person name="Roberts A."/>
            <person name="Saif S."/>
            <person name="Shea T."/>
            <person name="Shenoy N."/>
            <person name="Sisk P."/>
            <person name="Stolte C."/>
            <person name="Sykes S."/>
            <person name="Yandava C."/>
            <person name="Wortman J."/>
            <person name="Nusbaum C."/>
            <person name="Birren B."/>
        </authorList>
    </citation>
    <scope>NUCLEOTIDE SEQUENCE</scope>
    <source>
        <strain evidence="2">R3-111a-1</strain>
    </source>
</reference>
<reference evidence="4" key="1">
    <citation type="submission" date="2010-07" db="EMBL/GenBank/DDBJ databases">
        <title>The genome sequence of Gaeumannomyces graminis var. tritici strain R3-111a-1.</title>
        <authorList>
            <consortium name="The Broad Institute Genome Sequencing Platform"/>
            <person name="Ma L.-J."/>
            <person name="Dead R."/>
            <person name="Young S."/>
            <person name="Zeng Q."/>
            <person name="Koehrsen M."/>
            <person name="Alvarado L."/>
            <person name="Berlin A."/>
            <person name="Chapman S.B."/>
            <person name="Chen Z."/>
            <person name="Freedman E."/>
            <person name="Gellesch M."/>
            <person name="Goldberg J."/>
            <person name="Griggs A."/>
            <person name="Gujja S."/>
            <person name="Heilman E.R."/>
            <person name="Heiman D."/>
            <person name="Hepburn T."/>
            <person name="Howarth C."/>
            <person name="Jen D."/>
            <person name="Larson L."/>
            <person name="Mehta T."/>
            <person name="Neiman D."/>
            <person name="Pearson M."/>
            <person name="Roberts A."/>
            <person name="Saif S."/>
            <person name="Shea T."/>
            <person name="Shenoy N."/>
            <person name="Sisk P."/>
            <person name="Stolte C."/>
            <person name="Sykes S."/>
            <person name="Walk T."/>
            <person name="White J."/>
            <person name="Yandava C."/>
            <person name="Haas B."/>
            <person name="Nusbaum C."/>
            <person name="Birren B."/>
        </authorList>
    </citation>
    <scope>NUCLEOTIDE SEQUENCE [LARGE SCALE GENOMIC DNA]</scope>
    <source>
        <strain evidence="4">R3-111a-1</strain>
    </source>
</reference>
<accession>J3PCA4</accession>
<feature type="compositionally biased region" description="Low complexity" evidence="1">
    <location>
        <begin position="1"/>
        <end position="13"/>
    </location>
</feature>
<dbReference type="EnsemblFungi" id="EJT71874">
    <property type="protein sequence ID" value="EJT71874"/>
    <property type="gene ID" value="GGTG_11127"/>
</dbReference>
<proteinExistence type="predicted"/>
<evidence type="ECO:0000313" key="2">
    <source>
        <dbReference type="EMBL" id="EJT71874.1"/>
    </source>
</evidence>
<reference evidence="3" key="4">
    <citation type="journal article" date="2015" name="G3 (Bethesda)">
        <title>Genome sequences of three phytopathogenic species of the Magnaporthaceae family of fungi.</title>
        <authorList>
            <person name="Okagaki L.H."/>
            <person name="Nunes C.C."/>
            <person name="Sailsbery J."/>
            <person name="Clay B."/>
            <person name="Brown D."/>
            <person name="John T."/>
            <person name="Oh Y."/>
            <person name="Young N."/>
            <person name="Fitzgerald M."/>
            <person name="Haas B.J."/>
            <person name="Zeng Q."/>
            <person name="Young S."/>
            <person name="Adiconis X."/>
            <person name="Fan L."/>
            <person name="Levin J.Z."/>
            <person name="Mitchell T.K."/>
            <person name="Okubara P.A."/>
            <person name="Farman M.L."/>
            <person name="Kohn L.M."/>
            <person name="Birren B."/>
            <person name="Ma L.-J."/>
            <person name="Dean R.A."/>
        </authorList>
    </citation>
    <scope>NUCLEOTIDE SEQUENCE</scope>
    <source>
        <strain evidence="3">R3-111a-1</strain>
    </source>
</reference>
<keyword evidence="4" id="KW-1185">Reference proteome</keyword>
<gene>
    <name evidence="3" type="primary">20351585</name>
    <name evidence="2" type="ORF">GGTG_11127</name>
</gene>
<name>J3PCA4_GAET3</name>
<protein>
    <submittedName>
        <fullName evidence="2 3">Uncharacterized protein</fullName>
    </submittedName>
</protein>
<reference evidence="3" key="5">
    <citation type="submission" date="2018-04" db="UniProtKB">
        <authorList>
            <consortium name="EnsemblFungi"/>
        </authorList>
    </citation>
    <scope>IDENTIFICATION</scope>
    <source>
        <strain evidence="3">R3-111a-1</strain>
    </source>
</reference>
<dbReference type="EMBL" id="GL385400">
    <property type="protein sequence ID" value="EJT71874.1"/>
    <property type="molecule type" value="Genomic_DNA"/>
</dbReference>
<organism evidence="2">
    <name type="scientific">Gaeumannomyces tritici (strain R3-111a-1)</name>
    <name type="common">Wheat and barley take-all root rot fungus</name>
    <name type="synonym">Gaeumannomyces graminis var. tritici</name>
    <dbReference type="NCBI Taxonomy" id="644352"/>
    <lineage>
        <taxon>Eukaryota</taxon>
        <taxon>Fungi</taxon>
        <taxon>Dikarya</taxon>
        <taxon>Ascomycota</taxon>
        <taxon>Pezizomycotina</taxon>
        <taxon>Sordariomycetes</taxon>
        <taxon>Sordariomycetidae</taxon>
        <taxon>Magnaporthales</taxon>
        <taxon>Magnaporthaceae</taxon>
        <taxon>Gaeumannomyces</taxon>
    </lineage>
</organism>
<dbReference type="VEuPathDB" id="FungiDB:GGTG_11127"/>
<evidence type="ECO:0000313" key="4">
    <source>
        <dbReference type="Proteomes" id="UP000006039"/>
    </source>
</evidence>
<reference evidence="2" key="2">
    <citation type="submission" date="2010-07" db="EMBL/GenBank/DDBJ databases">
        <authorList>
            <consortium name="The Broad Institute Genome Sequencing Platform"/>
            <consortium name="Broad Institute Genome Sequencing Center for Infectious Disease"/>
            <person name="Ma L.-J."/>
            <person name="Dead R."/>
            <person name="Young S."/>
            <person name="Zeng Q."/>
            <person name="Koehrsen M."/>
            <person name="Alvarado L."/>
            <person name="Berlin A."/>
            <person name="Chapman S.B."/>
            <person name="Chen Z."/>
            <person name="Freedman E."/>
            <person name="Gellesch M."/>
            <person name="Goldberg J."/>
            <person name="Griggs A."/>
            <person name="Gujja S."/>
            <person name="Heilman E.R."/>
            <person name="Heiman D."/>
            <person name="Hepburn T."/>
            <person name="Howarth C."/>
            <person name="Jen D."/>
            <person name="Larson L."/>
            <person name="Mehta T."/>
            <person name="Neiman D."/>
            <person name="Pearson M."/>
            <person name="Roberts A."/>
            <person name="Saif S."/>
            <person name="Shea T."/>
            <person name="Shenoy N."/>
            <person name="Sisk P."/>
            <person name="Stolte C."/>
            <person name="Sykes S."/>
            <person name="Walk T."/>
            <person name="White J."/>
            <person name="Yandava C."/>
            <person name="Haas B."/>
            <person name="Nusbaum C."/>
            <person name="Birren B."/>
        </authorList>
    </citation>
    <scope>NUCLEOTIDE SEQUENCE</scope>
    <source>
        <strain evidence="2">R3-111a-1</strain>
    </source>
</reference>